<keyword evidence="6" id="KW-0964">Secreted</keyword>
<comment type="cofactor">
    <cofactor evidence="9">
        <name>Mg(2+)</name>
        <dbReference type="ChEBI" id="CHEBI:18420"/>
    </cofactor>
    <text evidence="9">Mg(2+) is required for catalysis and for stabilizing the dimer.</text>
</comment>
<accession>A0A557SVT7</accession>
<feature type="binding site" evidence="6">
    <location>
        <position position="332"/>
    </location>
    <ligand>
        <name>(2R)-2-phosphoglycerate</name>
        <dbReference type="ChEBI" id="CHEBI:58289"/>
    </ligand>
</feature>
<feature type="binding site" evidence="6">
    <location>
        <position position="383"/>
    </location>
    <ligand>
        <name>(2R)-2-phosphoglycerate</name>
        <dbReference type="ChEBI" id="CHEBI:58289"/>
    </ligand>
</feature>
<dbReference type="Gene3D" id="3.20.20.120">
    <property type="entry name" value="Enolase-like C-terminal domain"/>
    <property type="match status" value="1"/>
</dbReference>
<feature type="binding site" evidence="8">
    <location>
        <position position="147"/>
    </location>
    <ligand>
        <name>substrate</name>
    </ligand>
</feature>
<dbReference type="GO" id="GO:0005576">
    <property type="term" value="C:extracellular region"/>
    <property type="evidence" value="ECO:0007669"/>
    <property type="project" value="UniProtKB-SubCell"/>
</dbReference>
<dbReference type="OrthoDB" id="8680at2157"/>
<feature type="binding site" evidence="6 9">
    <location>
        <position position="281"/>
    </location>
    <ligand>
        <name>Mg(2+)</name>
        <dbReference type="ChEBI" id="CHEBI:18420"/>
    </ligand>
</feature>
<evidence type="ECO:0000256" key="7">
    <source>
        <dbReference type="PIRSR" id="PIRSR001400-1"/>
    </source>
</evidence>
<comment type="function">
    <text evidence="6">Catalyzes the reversible conversion of 2-phosphoglycerate (2-PG) into phosphoenolpyruvate (PEP). It is essential for the degradation of carbohydrates via glycolysis.</text>
</comment>
<dbReference type="InterPro" id="IPR020811">
    <property type="entry name" value="Enolase_N"/>
</dbReference>
<keyword evidence="6" id="KW-0963">Cytoplasm</keyword>
<dbReference type="EC" id="4.2.1.11" evidence="6"/>
<proteinExistence type="inferred from homology"/>
<dbReference type="SUPFAM" id="SSF51604">
    <property type="entry name" value="Enolase C-terminal domain-like"/>
    <property type="match status" value="1"/>
</dbReference>
<keyword evidence="4 6" id="KW-0324">Glycolysis</keyword>
<dbReference type="Proteomes" id="UP000315289">
    <property type="component" value="Unassembled WGS sequence"/>
</dbReference>
<keyword evidence="3 6" id="KW-0460">Magnesium</keyword>
<feature type="active site" description="Proton donor" evidence="6 7">
    <location>
        <position position="200"/>
    </location>
</feature>
<evidence type="ECO:0000259" key="11">
    <source>
        <dbReference type="SMART" id="SM01193"/>
    </source>
</evidence>
<dbReference type="SUPFAM" id="SSF54826">
    <property type="entry name" value="Enolase N-terminal domain-like"/>
    <property type="match status" value="1"/>
</dbReference>
<dbReference type="PANTHER" id="PTHR11902">
    <property type="entry name" value="ENOLASE"/>
    <property type="match status" value="1"/>
</dbReference>
<dbReference type="InterPro" id="IPR020810">
    <property type="entry name" value="Enolase_C"/>
</dbReference>
<feature type="binding site" evidence="8">
    <location>
        <begin position="359"/>
        <end position="362"/>
    </location>
    <ligand>
        <name>substrate</name>
    </ligand>
</feature>
<keyword evidence="5 6" id="KW-0456">Lyase</keyword>
<dbReference type="PRINTS" id="PR00148">
    <property type="entry name" value="ENOLASE"/>
</dbReference>
<evidence type="ECO:0000256" key="5">
    <source>
        <dbReference type="ARBA" id="ARBA00023239"/>
    </source>
</evidence>
<keyword evidence="6 9" id="KW-0479">Metal-binding</keyword>
<dbReference type="UniPathway" id="UPA00109">
    <property type="reaction ID" value="UER00187"/>
</dbReference>
<feature type="domain" description="Enolase N-terminal" evidence="11">
    <location>
        <begin position="4"/>
        <end position="125"/>
    </location>
</feature>
<dbReference type="RefSeq" id="WP_144730175.1">
    <property type="nucleotide sequence ID" value="NZ_ML675582.1"/>
</dbReference>
<feature type="binding site" evidence="6">
    <location>
        <position position="361"/>
    </location>
    <ligand>
        <name>(2R)-2-phosphoglycerate</name>
        <dbReference type="ChEBI" id="CHEBI:58289"/>
    </ligand>
</feature>
<feature type="binding site" evidence="6">
    <location>
        <position position="156"/>
    </location>
    <ligand>
        <name>(2R)-2-phosphoglycerate</name>
        <dbReference type="ChEBI" id="CHEBI:58289"/>
    </ligand>
</feature>
<dbReference type="Pfam" id="PF03952">
    <property type="entry name" value="Enolase_N"/>
    <property type="match status" value="1"/>
</dbReference>
<evidence type="ECO:0000313" key="13">
    <source>
        <dbReference type="Proteomes" id="UP000315289"/>
    </source>
</evidence>
<evidence type="ECO:0000313" key="12">
    <source>
        <dbReference type="EMBL" id="TVP40703.1"/>
    </source>
</evidence>
<dbReference type="InterPro" id="IPR029017">
    <property type="entry name" value="Enolase-like_N"/>
</dbReference>
<feature type="binding site" evidence="8">
    <location>
        <position position="157"/>
    </location>
    <ligand>
        <name>substrate</name>
    </ligand>
</feature>
<dbReference type="InterPro" id="IPR036849">
    <property type="entry name" value="Enolase-like_C_sf"/>
</dbReference>
<feature type="active site" description="Proton acceptor" evidence="6 7">
    <location>
        <position position="332"/>
    </location>
</feature>
<organism evidence="12 13">
    <name type="scientific">Candidatus Nitrosocosmicus arcticus</name>
    <dbReference type="NCBI Taxonomy" id="2035267"/>
    <lineage>
        <taxon>Archaea</taxon>
        <taxon>Nitrososphaerota</taxon>
        <taxon>Nitrososphaeria</taxon>
        <taxon>Nitrososphaerales</taxon>
        <taxon>Nitrososphaeraceae</taxon>
        <taxon>Candidatus Nitrosocosmicus</taxon>
    </lineage>
</organism>
<dbReference type="GO" id="GO:0000287">
    <property type="term" value="F:magnesium ion binding"/>
    <property type="evidence" value="ECO:0007669"/>
    <property type="project" value="UniProtKB-UniRule"/>
</dbReference>
<protein>
    <recommendedName>
        <fullName evidence="6">Enolase</fullName>
        <ecNumber evidence="6">4.2.1.11</ecNumber>
    </recommendedName>
    <alternativeName>
        <fullName evidence="6">2-phospho-D-glycerate hydro-lyase</fullName>
    </alternativeName>
    <alternativeName>
        <fullName evidence="6">2-phosphoglycerate dehydratase</fullName>
    </alternativeName>
</protein>
<dbReference type="GO" id="GO:0000015">
    <property type="term" value="C:phosphopyruvate hydratase complex"/>
    <property type="evidence" value="ECO:0007669"/>
    <property type="project" value="InterPro"/>
</dbReference>
<gene>
    <name evidence="6 12" type="primary">eno</name>
    <name evidence="12" type="ORF">NARC_60090</name>
</gene>
<feature type="binding site" evidence="6">
    <location>
        <position position="362"/>
    </location>
    <ligand>
        <name>(2R)-2-phosphoglycerate</name>
        <dbReference type="ChEBI" id="CHEBI:58289"/>
    </ligand>
</feature>
<evidence type="ECO:0000256" key="8">
    <source>
        <dbReference type="PIRSR" id="PIRSR001400-2"/>
    </source>
</evidence>
<dbReference type="GO" id="GO:0006096">
    <property type="term" value="P:glycolytic process"/>
    <property type="evidence" value="ECO:0007669"/>
    <property type="project" value="UniProtKB-UniRule"/>
</dbReference>
<reference evidence="12 13" key="1">
    <citation type="journal article" date="2019" name="Front. Microbiol.">
        <title>Ammonia Oxidation by the Arctic Terrestrial Thaumarchaeote Candidatus Nitrosocosmicus arcticus Is Stimulated by Increasing Temperatures.</title>
        <authorList>
            <person name="Alves R.J.E."/>
            <person name="Kerou M."/>
            <person name="Zappe A."/>
            <person name="Bittner R."/>
            <person name="Abby S.S."/>
            <person name="Schmidt H.A."/>
            <person name="Pfeifer K."/>
            <person name="Schleper C."/>
        </authorList>
    </citation>
    <scope>NUCLEOTIDE SEQUENCE [LARGE SCALE GENOMIC DNA]</scope>
    <source>
        <strain evidence="12 13">Kfb</strain>
    </source>
</reference>
<dbReference type="Pfam" id="PF00113">
    <property type="entry name" value="Enolase_C"/>
    <property type="match status" value="1"/>
</dbReference>
<keyword evidence="13" id="KW-1185">Reference proteome</keyword>
<evidence type="ECO:0000256" key="3">
    <source>
        <dbReference type="ARBA" id="ARBA00022842"/>
    </source>
</evidence>
<dbReference type="PANTHER" id="PTHR11902:SF1">
    <property type="entry name" value="ENOLASE"/>
    <property type="match status" value="1"/>
</dbReference>
<evidence type="ECO:0000256" key="6">
    <source>
        <dbReference type="HAMAP-Rule" id="MF_00318"/>
    </source>
</evidence>
<dbReference type="GO" id="GO:0004634">
    <property type="term" value="F:phosphopyruvate hydratase activity"/>
    <property type="evidence" value="ECO:0007669"/>
    <property type="project" value="UniProtKB-UniRule"/>
</dbReference>
<sequence length="416" mass="45806">MPEITSIAERLVFNSRGDKSIEIDVQSDNKYLGRACAPSGASVGMYEAQSFIQNDPELTLNNFKSIKNKFIGIDSSDLKNLHNAIKSVDPSDNYSNIGGAVAYALTIASVDSAANAMNVPFYQVLNPRLEMINFPYPLGNVLGGGAHAGPGTPDLQEFLICPVKSKSISEAISLNSQIHKEVKKSIEKIDSKFTYGKGDEGGWAPAIVTDRAIELVESAIIRCGYDPKKEVRMGIDFASSSLWDSNKKVYDYQREGIIRTTEDQIDYANKLIRDYNLVYAEDPLHEEDFENMAIITRDNPRCYVTGDDLLVTNKNRAKIAAKKMSCSGAILKVNQAGTLYDAMLFAEECNHNDIKIITSHRSGESIDSHISHISIATNSIMIKTGVVGGERISKLNELLRVSEYGLIEGMAKWSNI</sequence>
<comment type="similarity">
    <text evidence="2 6">Belongs to the enolase family.</text>
</comment>
<feature type="domain" description="Enolase C-terminal TIM barrel" evidence="10">
    <location>
        <begin position="131"/>
        <end position="415"/>
    </location>
</feature>
<comment type="caution">
    <text evidence="12">The sequence shown here is derived from an EMBL/GenBank/DDBJ whole genome shotgun (WGS) entry which is preliminary data.</text>
</comment>
<dbReference type="SMART" id="SM01193">
    <property type="entry name" value="Enolase_N"/>
    <property type="match status" value="1"/>
</dbReference>
<feature type="binding site" evidence="6 9">
    <location>
        <position position="307"/>
    </location>
    <ligand>
        <name>Mg(2+)</name>
        <dbReference type="ChEBI" id="CHEBI:18420"/>
    </ligand>
</feature>
<dbReference type="HAMAP" id="MF_00318">
    <property type="entry name" value="Enolase"/>
    <property type="match status" value="1"/>
</dbReference>
<dbReference type="Gene3D" id="3.30.390.10">
    <property type="entry name" value="Enolase-like, N-terminal domain"/>
    <property type="match status" value="1"/>
</dbReference>
<dbReference type="GO" id="GO:0009986">
    <property type="term" value="C:cell surface"/>
    <property type="evidence" value="ECO:0007669"/>
    <property type="project" value="UniProtKB-SubCell"/>
</dbReference>
<comment type="catalytic activity">
    <reaction evidence="6">
        <text>(2R)-2-phosphoglycerate = phosphoenolpyruvate + H2O</text>
        <dbReference type="Rhea" id="RHEA:10164"/>
        <dbReference type="ChEBI" id="CHEBI:15377"/>
        <dbReference type="ChEBI" id="CHEBI:58289"/>
        <dbReference type="ChEBI" id="CHEBI:58702"/>
        <dbReference type="EC" id="4.2.1.11"/>
    </reaction>
</comment>
<feature type="binding site" evidence="8">
    <location>
        <position position="383"/>
    </location>
    <ligand>
        <name>substrate</name>
    </ligand>
</feature>
<comment type="subcellular location">
    <subcellularLocation>
        <location evidence="6">Cytoplasm</location>
    </subcellularLocation>
    <subcellularLocation>
        <location evidence="6">Secreted</location>
    </subcellularLocation>
    <subcellularLocation>
        <location evidence="6">Cell surface</location>
    </subcellularLocation>
    <text evidence="6">Fractions of enolase are present in both the cytoplasm and on the cell surface.</text>
</comment>
<name>A0A557SVT7_9ARCH</name>
<evidence type="ECO:0000256" key="9">
    <source>
        <dbReference type="PIRSR" id="PIRSR001400-3"/>
    </source>
</evidence>
<feature type="binding site" evidence="8">
    <location>
        <position position="281"/>
    </location>
    <ligand>
        <name>substrate</name>
    </ligand>
</feature>
<comment type="pathway">
    <text evidence="1 6">Carbohydrate degradation; glycolysis; pyruvate from D-glyceraldehyde 3-phosphate: step 4/5.</text>
</comment>
<evidence type="ECO:0000259" key="10">
    <source>
        <dbReference type="SMART" id="SM01192"/>
    </source>
</evidence>
<dbReference type="InterPro" id="IPR000941">
    <property type="entry name" value="Enolase"/>
</dbReference>
<feature type="binding site" evidence="6 9">
    <location>
        <position position="236"/>
    </location>
    <ligand>
        <name>Mg(2+)</name>
        <dbReference type="ChEBI" id="CHEBI:18420"/>
    </ligand>
</feature>
<comment type="cofactor">
    <cofactor evidence="6">
        <name>Mg(2+)</name>
        <dbReference type="ChEBI" id="CHEBI:18420"/>
    </cofactor>
    <text evidence="6">Binds a second Mg(2+) ion via substrate during catalysis.</text>
</comment>
<dbReference type="PIRSF" id="PIRSF001400">
    <property type="entry name" value="Enolase"/>
    <property type="match status" value="1"/>
</dbReference>
<feature type="binding site" evidence="8">
    <location>
        <position position="307"/>
    </location>
    <ligand>
        <name>substrate</name>
    </ligand>
</feature>
<evidence type="ECO:0000256" key="2">
    <source>
        <dbReference type="ARBA" id="ARBA00009604"/>
    </source>
</evidence>
<dbReference type="EMBL" id="VOAH01000006">
    <property type="protein sequence ID" value="TVP40703.1"/>
    <property type="molecule type" value="Genomic_DNA"/>
</dbReference>
<dbReference type="AlphaFoldDB" id="A0A557SVT7"/>
<dbReference type="SMART" id="SM01192">
    <property type="entry name" value="Enolase_C"/>
    <property type="match status" value="1"/>
</dbReference>
<evidence type="ECO:0000256" key="1">
    <source>
        <dbReference type="ARBA" id="ARBA00005031"/>
    </source>
</evidence>
<evidence type="ECO:0000256" key="4">
    <source>
        <dbReference type="ARBA" id="ARBA00023152"/>
    </source>
</evidence>